<dbReference type="PANTHER" id="PTHR47055">
    <property type="entry name" value="DDE_TNP_1_7 DOMAIN-CONTAINING PROTEIN"/>
    <property type="match status" value="1"/>
</dbReference>
<sequence length="314" mass="36465">MDLRFEPGLSLSEALDILLNNDEMEGDIFIEPPNPSVDTDEDSGDEDGSGLVDNLSSRQLTANAEIRLGNKERVGNFNNELIQPVGISSTSISTRRSPSFETLVLTPEKHRKWLEARKKSKQISRWEKGADFDIERPASFPKPDYSRYKSLSAIEIFEKFIDTEIIEHLVVETRRYALFLNCPDPNITAEEIRCFIAILYVSGYNNLPSKRHYWDSKTDMKNVAVSESMRRNRFLQICRFLHLANNIDINQNDKAWKIRPIMEMLKKKCIDNFIPEQHLAYDESMVKYFGRHSCKQFIRGKPIRFGYKVWCLNT</sequence>
<organism evidence="3">
    <name type="scientific">Sipha flava</name>
    <name type="common">yellow sugarcane aphid</name>
    <dbReference type="NCBI Taxonomy" id="143950"/>
    <lineage>
        <taxon>Eukaryota</taxon>
        <taxon>Metazoa</taxon>
        <taxon>Ecdysozoa</taxon>
        <taxon>Arthropoda</taxon>
        <taxon>Hexapoda</taxon>
        <taxon>Insecta</taxon>
        <taxon>Pterygota</taxon>
        <taxon>Neoptera</taxon>
        <taxon>Paraneoptera</taxon>
        <taxon>Hemiptera</taxon>
        <taxon>Sternorrhyncha</taxon>
        <taxon>Aphidomorpha</taxon>
        <taxon>Aphidoidea</taxon>
        <taxon>Aphididae</taxon>
        <taxon>Sipha</taxon>
    </lineage>
</organism>
<proteinExistence type="predicted"/>
<reference evidence="3" key="1">
    <citation type="submission" date="2018-04" db="EMBL/GenBank/DDBJ databases">
        <title>Transcriptome assembly of Sipha flava.</title>
        <authorList>
            <person name="Scully E.D."/>
            <person name="Geib S.M."/>
            <person name="Palmer N.A."/>
            <person name="Koch K."/>
            <person name="Bradshaw J."/>
            <person name="Heng-Moss T."/>
            <person name="Sarath G."/>
        </authorList>
    </citation>
    <scope>NUCLEOTIDE SEQUENCE</scope>
</reference>
<dbReference type="GO" id="GO:0043565">
    <property type="term" value="F:sequence-specific DNA binding"/>
    <property type="evidence" value="ECO:0007669"/>
    <property type="project" value="TreeGrafter"/>
</dbReference>
<feature type="domain" description="PiggyBac transposable element-derived protein" evidence="2">
    <location>
        <begin position="153"/>
        <end position="313"/>
    </location>
</feature>
<dbReference type="OrthoDB" id="6629228at2759"/>
<dbReference type="AlphaFoldDB" id="A0A2S2QDM1"/>
<dbReference type="InterPro" id="IPR052638">
    <property type="entry name" value="PiggyBac_TE-derived"/>
</dbReference>
<protein>
    <submittedName>
        <fullName evidence="3">PiggyBac transposable element-derived protein 3</fullName>
    </submittedName>
</protein>
<dbReference type="PANTHER" id="PTHR47055:SF2">
    <property type="entry name" value="PIGGYBAC TRANSPOSABLE ELEMENT-DERIVED PROTEIN 2-RELATED"/>
    <property type="match status" value="1"/>
</dbReference>
<accession>A0A2S2QDM1</accession>
<gene>
    <name evidence="3" type="primary">PGBD3_27</name>
    <name evidence="3" type="ORF">g.164370</name>
</gene>
<dbReference type="InterPro" id="IPR029526">
    <property type="entry name" value="PGBD"/>
</dbReference>
<evidence type="ECO:0000313" key="3">
    <source>
        <dbReference type="EMBL" id="MBY75845.1"/>
    </source>
</evidence>
<dbReference type="EMBL" id="GGMS01006642">
    <property type="protein sequence ID" value="MBY75845.1"/>
    <property type="molecule type" value="Transcribed_RNA"/>
</dbReference>
<evidence type="ECO:0000256" key="1">
    <source>
        <dbReference type="SAM" id="MobiDB-lite"/>
    </source>
</evidence>
<dbReference type="Pfam" id="PF13843">
    <property type="entry name" value="DDE_Tnp_1_7"/>
    <property type="match status" value="1"/>
</dbReference>
<evidence type="ECO:0000259" key="2">
    <source>
        <dbReference type="Pfam" id="PF13843"/>
    </source>
</evidence>
<feature type="compositionally biased region" description="Acidic residues" evidence="1">
    <location>
        <begin position="38"/>
        <end position="48"/>
    </location>
</feature>
<name>A0A2S2QDM1_9HEMI</name>
<feature type="region of interest" description="Disordered" evidence="1">
    <location>
        <begin position="26"/>
        <end position="56"/>
    </location>
</feature>